<dbReference type="Proteomes" id="UP000257109">
    <property type="component" value="Unassembled WGS sequence"/>
</dbReference>
<dbReference type="OrthoDB" id="1750196at2759"/>
<sequence>MVTMFIDTLPSLYYDRVVGNVASNFADLVVVGERIEVGIPRGKFTQTNSGTSFSKKLTPEKKKGETNVVLIEPIFPQIKANTSSYPTQAGPRGYYQHQVSTTSREKPTLGIDPNPHDLYQAFSPTTGTKTDRGGPPKAA</sequence>
<feature type="compositionally biased region" description="Basic and acidic residues" evidence="1">
    <location>
        <begin position="129"/>
        <end position="139"/>
    </location>
</feature>
<proteinExistence type="predicted"/>
<feature type="region of interest" description="Disordered" evidence="1">
    <location>
        <begin position="81"/>
        <end position="139"/>
    </location>
</feature>
<gene>
    <name evidence="2" type="ORF">CR513_16084</name>
</gene>
<accession>A0A371HDC5</accession>
<dbReference type="AlphaFoldDB" id="A0A371HDC5"/>
<name>A0A371HDC5_MUCPR</name>
<evidence type="ECO:0000313" key="3">
    <source>
        <dbReference type="Proteomes" id="UP000257109"/>
    </source>
</evidence>
<evidence type="ECO:0000256" key="1">
    <source>
        <dbReference type="SAM" id="MobiDB-lite"/>
    </source>
</evidence>
<organism evidence="2 3">
    <name type="scientific">Mucuna pruriens</name>
    <name type="common">Velvet bean</name>
    <name type="synonym">Dolichos pruriens</name>
    <dbReference type="NCBI Taxonomy" id="157652"/>
    <lineage>
        <taxon>Eukaryota</taxon>
        <taxon>Viridiplantae</taxon>
        <taxon>Streptophyta</taxon>
        <taxon>Embryophyta</taxon>
        <taxon>Tracheophyta</taxon>
        <taxon>Spermatophyta</taxon>
        <taxon>Magnoliopsida</taxon>
        <taxon>eudicotyledons</taxon>
        <taxon>Gunneridae</taxon>
        <taxon>Pentapetalae</taxon>
        <taxon>rosids</taxon>
        <taxon>fabids</taxon>
        <taxon>Fabales</taxon>
        <taxon>Fabaceae</taxon>
        <taxon>Papilionoideae</taxon>
        <taxon>50 kb inversion clade</taxon>
        <taxon>NPAAA clade</taxon>
        <taxon>indigoferoid/millettioid clade</taxon>
        <taxon>Phaseoleae</taxon>
        <taxon>Mucuna</taxon>
    </lineage>
</organism>
<feature type="non-terminal residue" evidence="2">
    <location>
        <position position="1"/>
    </location>
</feature>
<protein>
    <submittedName>
        <fullName evidence="2">Uncharacterized protein</fullName>
    </submittedName>
</protein>
<keyword evidence="3" id="KW-1185">Reference proteome</keyword>
<reference evidence="2" key="1">
    <citation type="submission" date="2018-05" db="EMBL/GenBank/DDBJ databases">
        <title>Draft genome of Mucuna pruriens seed.</title>
        <authorList>
            <person name="Nnadi N.E."/>
            <person name="Vos R."/>
            <person name="Hasami M.H."/>
            <person name="Devisetty U.K."/>
            <person name="Aguiy J.C."/>
        </authorList>
    </citation>
    <scope>NUCLEOTIDE SEQUENCE [LARGE SCALE GENOMIC DNA]</scope>
    <source>
        <strain evidence="2">JCA_2017</strain>
    </source>
</reference>
<dbReference type="EMBL" id="QJKJ01002931">
    <property type="protein sequence ID" value="RDY00704.1"/>
    <property type="molecule type" value="Genomic_DNA"/>
</dbReference>
<evidence type="ECO:0000313" key="2">
    <source>
        <dbReference type="EMBL" id="RDY00704.1"/>
    </source>
</evidence>
<comment type="caution">
    <text evidence="2">The sequence shown here is derived from an EMBL/GenBank/DDBJ whole genome shotgun (WGS) entry which is preliminary data.</text>
</comment>